<keyword evidence="2" id="KW-0784">Thiamine biosynthesis</keyword>
<evidence type="ECO:0000256" key="2">
    <source>
        <dbReference type="ARBA" id="ARBA00022977"/>
    </source>
</evidence>
<dbReference type="PANTHER" id="PTHR20857:SF15">
    <property type="entry name" value="THIAMINE-PHOSPHATE SYNTHASE"/>
    <property type="match status" value="1"/>
</dbReference>
<feature type="domain" description="Thiamine phosphate synthase/TenI" evidence="3">
    <location>
        <begin position="12"/>
        <end position="78"/>
    </location>
</feature>
<dbReference type="InterPro" id="IPR036206">
    <property type="entry name" value="ThiamineP_synth_sf"/>
</dbReference>
<dbReference type="InterPro" id="IPR022998">
    <property type="entry name" value="ThiamineP_synth_TenI"/>
</dbReference>
<dbReference type="Pfam" id="PF02581">
    <property type="entry name" value="TMP-TENI"/>
    <property type="match status" value="1"/>
</dbReference>
<dbReference type="AlphaFoldDB" id="A0AAE8U255"/>
<comment type="pathway">
    <text evidence="1">Cofactor biosynthesis; thiamine diphosphate biosynthesis.</text>
</comment>
<dbReference type="CDD" id="cd00564">
    <property type="entry name" value="TMP_TenI"/>
    <property type="match status" value="1"/>
</dbReference>
<accession>A0AAE8U255</accession>
<dbReference type="InterPro" id="IPR013785">
    <property type="entry name" value="Aldolase_TIM"/>
</dbReference>
<protein>
    <recommendedName>
        <fullName evidence="3">Thiamine phosphate synthase/TenI domain-containing protein</fullName>
    </recommendedName>
</protein>
<evidence type="ECO:0000313" key="4">
    <source>
        <dbReference type="EMBL" id="TBF18832.1"/>
    </source>
</evidence>
<evidence type="ECO:0000256" key="1">
    <source>
        <dbReference type="ARBA" id="ARBA00004948"/>
    </source>
</evidence>
<name>A0AAE8U255_9HYPH</name>
<proteinExistence type="predicted"/>
<sequence length="102" mass="11744">MKLAPFYLIVDSAEWIARLVPLGVKLVQLRIKDRPETERRAEIRRALAVCAKHRCQLTVNDHWQLATEEGCDFVHLGDAFIVFRPFPARKTHRKTLAKIGPV</sequence>
<dbReference type="SUPFAM" id="SSF51391">
    <property type="entry name" value="Thiamin phosphate synthase"/>
    <property type="match status" value="1"/>
</dbReference>
<dbReference type="EMBL" id="SIKX01000001">
    <property type="protein sequence ID" value="TBF18832.1"/>
    <property type="molecule type" value="Genomic_DNA"/>
</dbReference>
<dbReference type="GO" id="GO:0009228">
    <property type="term" value="P:thiamine biosynthetic process"/>
    <property type="evidence" value="ECO:0007669"/>
    <property type="project" value="UniProtKB-KW"/>
</dbReference>
<evidence type="ECO:0000313" key="5">
    <source>
        <dbReference type="Proteomes" id="UP000291892"/>
    </source>
</evidence>
<comment type="caution">
    <text evidence="4">The sequence shown here is derived from an EMBL/GenBank/DDBJ whole genome shotgun (WGS) entry which is preliminary data.</text>
</comment>
<reference evidence="4 5" key="1">
    <citation type="submission" date="2019-02" db="EMBL/GenBank/DDBJ databases">
        <title>The genomic architecture of introgression among sibling species of bacteria.</title>
        <authorList>
            <person name="Cavassim M.I.A."/>
            <person name="Moeskjaer S."/>
            <person name="Moslemi C."/>
            <person name="Fields B."/>
            <person name="Bachmann A."/>
            <person name="Vilhjalmsson B."/>
            <person name="Schierup M.H."/>
            <person name="Young J.P.W."/>
            <person name="Andersen S.U."/>
        </authorList>
    </citation>
    <scope>NUCLEOTIDE SEQUENCE [LARGE SCALE GENOMIC DNA]</scope>
    <source>
        <strain evidence="4 5">SM42</strain>
    </source>
</reference>
<organism evidence="4 5">
    <name type="scientific">Rhizobium ruizarguesonis</name>
    <dbReference type="NCBI Taxonomy" id="2081791"/>
    <lineage>
        <taxon>Bacteria</taxon>
        <taxon>Pseudomonadati</taxon>
        <taxon>Pseudomonadota</taxon>
        <taxon>Alphaproteobacteria</taxon>
        <taxon>Hyphomicrobiales</taxon>
        <taxon>Rhizobiaceae</taxon>
        <taxon>Rhizobium/Agrobacterium group</taxon>
        <taxon>Rhizobium</taxon>
    </lineage>
</organism>
<gene>
    <name evidence="4" type="ORF">ELG94_11080</name>
</gene>
<dbReference type="GO" id="GO:0004789">
    <property type="term" value="F:thiamine-phosphate diphosphorylase activity"/>
    <property type="evidence" value="ECO:0007669"/>
    <property type="project" value="TreeGrafter"/>
</dbReference>
<dbReference type="PANTHER" id="PTHR20857">
    <property type="entry name" value="THIAMINE-PHOSPHATE PYROPHOSPHORYLASE"/>
    <property type="match status" value="1"/>
</dbReference>
<evidence type="ECO:0000259" key="3">
    <source>
        <dbReference type="Pfam" id="PF02581"/>
    </source>
</evidence>
<dbReference type="Proteomes" id="UP000291892">
    <property type="component" value="Unassembled WGS sequence"/>
</dbReference>
<dbReference type="Gene3D" id="3.20.20.70">
    <property type="entry name" value="Aldolase class I"/>
    <property type="match status" value="1"/>
</dbReference>
<dbReference type="GO" id="GO:0005737">
    <property type="term" value="C:cytoplasm"/>
    <property type="evidence" value="ECO:0007669"/>
    <property type="project" value="TreeGrafter"/>
</dbReference>